<dbReference type="InterPro" id="IPR011049">
    <property type="entry name" value="Serralysin-like_metalloprot_C"/>
</dbReference>
<keyword evidence="3" id="KW-1185">Reference proteome</keyword>
<evidence type="ECO:0000313" key="2">
    <source>
        <dbReference type="EMBL" id="EFQ84698.1"/>
    </source>
</evidence>
<dbReference type="RefSeq" id="WP_007076606.1">
    <property type="nucleotide sequence ID" value="NZ_CM001024.1"/>
</dbReference>
<dbReference type="InterPro" id="IPR008635">
    <property type="entry name" value="Coiled_stalk_dom"/>
</dbReference>
<dbReference type="AlphaFoldDB" id="E2S7N2"/>
<dbReference type="Pfam" id="PF05662">
    <property type="entry name" value="YadA_stalk"/>
    <property type="match status" value="1"/>
</dbReference>
<dbReference type="OrthoDB" id="7058362at2"/>
<dbReference type="HOGENOM" id="CLU_1154959_0_0_11"/>
<dbReference type="EMBL" id="ACLF03000001">
    <property type="protein sequence ID" value="EFQ84698.1"/>
    <property type="molecule type" value="Genomic_DNA"/>
</dbReference>
<dbReference type="SUPFAM" id="SSF101967">
    <property type="entry name" value="Adhesin YadA, collagen-binding domain"/>
    <property type="match status" value="1"/>
</dbReference>
<evidence type="ECO:0000259" key="1">
    <source>
        <dbReference type="Pfam" id="PF05662"/>
    </source>
</evidence>
<reference evidence="2" key="1">
    <citation type="submission" date="2010-08" db="EMBL/GenBank/DDBJ databases">
        <authorList>
            <person name="Muzny D."/>
            <person name="Qin X."/>
            <person name="Buhay C."/>
            <person name="Dugan-Rocha S."/>
            <person name="Ding Y."/>
            <person name="Chen G."/>
            <person name="Hawes A."/>
            <person name="Holder M."/>
            <person name="Jhangiani S."/>
            <person name="Johnson A."/>
            <person name="Khan Z."/>
            <person name="Li Z."/>
            <person name="Liu W."/>
            <person name="Liu X."/>
            <person name="Perez L."/>
            <person name="Shen H."/>
            <person name="Wang Q."/>
            <person name="Watt J."/>
            <person name="Xi L."/>
            <person name="Xin Y."/>
            <person name="Zhou J."/>
            <person name="Deng J."/>
            <person name="Jiang H."/>
            <person name="Liu Y."/>
            <person name="Qu J."/>
            <person name="Song X.-Z."/>
            <person name="Zhang L."/>
            <person name="Villasana D."/>
            <person name="Johnson A."/>
            <person name="Liu J."/>
            <person name="Liyanage D."/>
            <person name="Lorensuhewa L."/>
            <person name="Robinson T."/>
            <person name="Song A."/>
            <person name="Song B.-B."/>
            <person name="Dinh H."/>
            <person name="Thornton R."/>
            <person name="Coyle M."/>
            <person name="Francisco L."/>
            <person name="Jackson L."/>
            <person name="Javaid M."/>
            <person name="Korchina V."/>
            <person name="Kovar C."/>
            <person name="Mata R."/>
            <person name="Mathew T."/>
            <person name="Ngo R."/>
            <person name="Nguyen L."/>
            <person name="Nguyen N."/>
            <person name="Okwuonu G."/>
            <person name="Ongeri F."/>
            <person name="Pham C."/>
            <person name="Simmons D."/>
            <person name="Wilczek-Boney K."/>
            <person name="Hale W."/>
            <person name="Jakkamsetti A."/>
            <person name="Pham P."/>
            <person name="Ruth R."/>
            <person name="San Lucas F."/>
            <person name="Warren J."/>
            <person name="Zhang J."/>
            <person name="Zhao Z."/>
            <person name="Zhou C."/>
            <person name="Zhu D."/>
            <person name="Lee S."/>
            <person name="Bess C."/>
            <person name="Blankenburg K."/>
            <person name="Forbes L."/>
            <person name="Fu Q."/>
            <person name="Gubbala S."/>
            <person name="Hirani K."/>
            <person name="Jayaseelan J.C."/>
            <person name="Lara F."/>
            <person name="Munidasa M."/>
            <person name="Palculict T."/>
            <person name="Patil S."/>
            <person name="Pu L.-L."/>
            <person name="Saada N."/>
            <person name="Tang L."/>
            <person name="Weissenberger G."/>
            <person name="Zhu Y."/>
            <person name="Hemphill L."/>
            <person name="Shang Y."/>
            <person name="Youmans B."/>
            <person name="Ayvaz T."/>
            <person name="Ross M."/>
            <person name="Santibanez J."/>
            <person name="Aqrawi P."/>
            <person name="Gross S."/>
            <person name="Joshi V."/>
            <person name="Fowler G."/>
            <person name="Nazareth L."/>
            <person name="Reid J."/>
            <person name="Worley K."/>
            <person name="Petrosino J."/>
            <person name="Highlander S."/>
            <person name="Gibbs R."/>
        </authorList>
    </citation>
    <scope>NUCLEOTIDE SEQUENCE [LARGE SCALE GENOMIC DNA]</scope>
    <source>
        <strain evidence="2">DSM 15272</strain>
    </source>
</reference>
<protein>
    <recommendedName>
        <fullName evidence="1">Trimeric autotransporter adhesin YadA-like stalk domain-containing protein</fullName>
    </recommendedName>
</protein>
<evidence type="ECO:0000313" key="3">
    <source>
        <dbReference type="Proteomes" id="UP000003111"/>
    </source>
</evidence>
<organism evidence="2 3">
    <name type="scientific">Aeromicrobium marinum DSM 15272</name>
    <dbReference type="NCBI Taxonomy" id="585531"/>
    <lineage>
        <taxon>Bacteria</taxon>
        <taxon>Bacillati</taxon>
        <taxon>Actinomycetota</taxon>
        <taxon>Actinomycetes</taxon>
        <taxon>Propionibacteriales</taxon>
        <taxon>Nocardioidaceae</taxon>
        <taxon>Aeromicrobium</taxon>
    </lineage>
</organism>
<dbReference type="Proteomes" id="UP000003111">
    <property type="component" value="Unassembled WGS sequence"/>
</dbReference>
<dbReference type="eggNOG" id="COG5301">
    <property type="taxonomic scope" value="Bacteria"/>
</dbReference>
<name>E2S7N2_9ACTN</name>
<proteinExistence type="predicted"/>
<dbReference type="STRING" id="585531.HMPREF0063_10039"/>
<gene>
    <name evidence="2" type="ORF">HMPREF0063_10039</name>
</gene>
<accession>E2S7N2</accession>
<feature type="domain" description="Trimeric autotransporter adhesin YadA-like stalk" evidence="1">
    <location>
        <begin position="17"/>
        <end position="49"/>
    </location>
</feature>
<dbReference type="GO" id="GO:0019867">
    <property type="term" value="C:outer membrane"/>
    <property type="evidence" value="ECO:0007669"/>
    <property type="project" value="InterPro"/>
</dbReference>
<sequence length="262" mass="26528">MSRKFLTGIDLDGQKATNVADGTSPSDAVNRGQLDALSKGLVWKTPVKAATTTNITLTGAQTIDGVSVVATDRVLVKDQTDAENNGIYVAAAGAWSRATDLDEADEFANGVAVSVGQGSTNGDKSFVLTTDGPVTVGTTELDFGVLGGSGSSYTAGNGLDLSGTTFYVSPKSGGGIDVDGTGVSIDPNFSGLIKRYSANVPDGSTSATITHNLGTTDVLVQVHEVSSGEVVECDVTISSSNVVTLGFASPPASAEFRVVVIG</sequence>
<comment type="caution">
    <text evidence="2">The sequence shown here is derived from an EMBL/GenBank/DDBJ whole genome shotgun (WGS) entry which is preliminary data.</text>
</comment>